<keyword evidence="3 7" id="KW-1003">Cell membrane</keyword>
<comment type="similarity">
    <text evidence="2 7">Belongs to the UPF0114 family.</text>
</comment>
<dbReference type="HAMAP" id="MF_00143">
    <property type="entry name" value="UPF0114"/>
    <property type="match status" value="1"/>
</dbReference>
<dbReference type="NCBIfam" id="TIGR00645">
    <property type="entry name" value="HI0507"/>
    <property type="match status" value="1"/>
</dbReference>
<accession>A0A317MXV1</accession>
<keyword evidence="5 7" id="KW-1133">Transmembrane helix</keyword>
<dbReference type="Proteomes" id="UP000246569">
    <property type="component" value="Unassembled WGS sequence"/>
</dbReference>
<dbReference type="EMBL" id="QGTJ01000002">
    <property type="protein sequence ID" value="PWV64529.1"/>
    <property type="molecule type" value="Genomic_DNA"/>
</dbReference>
<keyword evidence="9" id="KW-1185">Reference proteome</keyword>
<protein>
    <recommendedName>
        <fullName evidence="7">UPF0114 protein C7443_102178</fullName>
    </recommendedName>
</protein>
<dbReference type="RefSeq" id="WP_110017186.1">
    <property type="nucleotide sequence ID" value="NZ_QGTJ01000002.1"/>
</dbReference>
<dbReference type="InterPro" id="IPR020761">
    <property type="entry name" value="UPF0114_bac"/>
</dbReference>
<proteinExistence type="inferred from homology"/>
<feature type="transmembrane region" description="Helical" evidence="7">
    <location>
        <begin position="105"/>
        <end position="124"/>
    </location>
</feature>
<comment type="subcellular location">
    <subcellularLocation>
        <location evidence="1 7">Cell membrane</location>
        <topology evidence="1 7">Multi-pass membrane protein</topology>
    </subcellularLocation>
</comment>
<evidence type="ECO:0000256" key="3">
    <source>
        <dbReference type="ARBA" id="ARBA00022475"/>
    </source>
</evidence>
<dbReference type="Pfam" id="PF03350">
    <property type="entry name" value="UPF0114"/>
    <property type="match status" value="1"/>
</dbReference>
<evidence type="ECO:0000256" key="6">
    <source>
        <dbReference type="ARBA" id="ARBA00023136"/>
    </source>
</evidence>
<reference evidence="8 9" key="1">
    <citation type="submission" date="2018-05" db="EMBL/GenBank/DDBJ databases">
        <title>Genomic Encyclopedia of Type Strains, Phase IV (KMG-IV): sequencing the most valuable type-strain genomes for metagenomic binning, comparative biology and taxonomic classification.</title>
        <authorList>
            <person name="Goeker M."/>
        </authorList>
    </citation>
    <scope>NUCLEOTIDE SEQUENCE [LARGE SCALE GENOMIC DNA]</scope>
    <source>
        <strain evidence="8 9">DSM 23606</strain>
    </source>
</reference>
<feature type="transmembrane region" description="Helical" evidence="7">
    <location>
        <begin position="136"/>
        <end position="156"/>
    </location>
</feature>
<evidence type="ECO:0000313" key="8">
    <source>
        <dbReference type="EMBL" id="PWV64529.1"/>
    </source>
</evidence>
<dbReference type="GO" id="GO:0005886">
    <property type="term" value="C:plasma membrane"/>
    <property type="evidence" value="ECO:0007669"/>
    <property type="project" value="UniProtKB-SubCell"/>
</dbReference>
<evidence type="ECO:0000313" key="9">
    <source>
        <dbReference type="Proteomes" id="UP000246569"/>
    </source>
</evidence>
<dbReference type="AlphaFoldDB" id="A0A317MXV1"/>
<evidence type="ECO:0000256" key="1">
    <source>
        <dbReference type="ARBA" id="ARBA00004651"/>
    </source>
</evidence>
<gene>
    <name evidence="8" type="ORF">C7443_102178</name>
</gene>
<dbReference type="InterPro" id="IPR005134">
    <property type="entry name" value="UPF0114"/>
</dbReference>
<organism evidence="8 9">
    <name type="scientific">Plasticicumulans acidivorans</name>
    <dbReference type="NCBI Taxonomy" id="886464"/>
    <lineage>
        <taxon>Bacteria</taxon>
        <taxon>Pseudomonadati</taxon>
        <taxon>Pseudomonadota</taxon>
        <taxon>Gammaproteobacteria</taxon>
        <taxon>Candidatus Competibacteraceae</taxon>
        <taxon>Plasticicumulans</taxon>
    </lineage>
</organism>
<evidence type="ECO:0000256" key="5">
    <source>
        <dbReference type="ARBA" id="ARBA00022989"/>
    </source>
</evidence>
<keyword evidence="6 7" id="KW-0472">Membrane</keyword>
<evidence type="ECO:0000256" key="2">
    <source>
        <dbReference type="ARBA" id="ARBA00005774"/>
    </source>
</evidence>
<keyword evidence="4 7" id="KW-0812">Transmembrane</keyword>
<sequence length="167" mass="18546">MIERFIETLVFGSRWLLVPLYLGLAAILVLFSAKAIQEIVHLFESGFATSEIDLLLGILGLVDFVLVANLLVMVILSGYEAFVSRIDVAGEDKPSWLGKVDAGTVKIKLAASIVAVSSIHLLKVFMNIGKYDDRQLFWYSAIHLVFVISALLMAWVDRLAFAAHREH</sequence>
<evidence type="ECO:0000256" key="7">
    <source>
        <dbReference type="HAMAP-Rule" id="MF_00143"/>
    </source>
</evidence>
<name>A0A317MXV1_9GAMM</name>
<dbReference type="PANTHER" id="PTHR38596:SF1">
    <property type="entry name" value="UPF0114 PROTEIN YQHA"/>
    <property type="match status" value="1"/>
</dbReference>
<dbReference type="PANTHER" id="PTHR38596">
    <property type="entry name" value="UPF0114 PROTEIN YQHA"/>
    <property type="match status" value="1"/>
</dbReference>
<evidence type="ECO:0000256" key="4">
    <source>
        <dbReference type="ARBA" id="ARBA00022692"/>
    </source>
</evidence>
<feature type="transmembrane region" description="Helical" evidence="7">
    <location>
        <begin position="15"/>
        <end position="33"/>
    </location>
</feature>
<dbReference type="OrthoDB" id="9783569at2"/>
<feature type="transmembrane region" description="Helical" evidence="7">
    <location>
        <begin position="54"/>
        <end position="76"/>
    </location>
</feature>
<comment type="caution">
    <text evidence="8">The sequence shown here is derived from an EMBL/GenBank/DDBJ whole genome shotgun (WGS) entry which is preliminary data.</text>
</comment>